<evidence type="ECO:0000259" key="2">
    <source>
        <dbReference type="Pfam" id="PF00079"/>
    </source>
</evidence>
<dbReference type="PANTHER" id="PTHR11461">
    <property type="entry name" value="SERINE PROTEASE INHIBITOR, SERPIN"/>
    <property type="match status" value="1"/>
</dbReference>
<dbReference type="OMA" id="FAISDQY"/>
<accession>W2TRY6</accession>
<dbReference type="PANTHER" id="PTHR11461:SF211">
    <property type="entry name" value="GH10112P-RELATED"/>
    <property type="match status" value="1"/>
</dbReference>
<gene>
    <name evidence="3" type="ORF">NECAME_17347</name>
</gene>
<dbReference type="SUPFAM" id="SSF56574">
    <property type="entry name" value="Serpins"/>
    <property type="match status" value="1"/>
</dbReference>
<dbReference type="InterPro" id="IPR023796">
    <property type="entry name" value="Serpin_dom"/>
</dbReference>
<dbReference type="InterPro" id="IPR042178">
    <property type="entry name" value="Serpin_sf_1"/>
</dbReference>
<dbReference type="Proteomes" id="UP000053676">
    <property type="component" value="Unassembled WGS sequence"/>
</dbReference>
<organism evidence="3 4">
    <name type="scientific">Necator americanus</name>
    <name type="common">Human hookworm</name>
    <dbReference type="NCBI Taxonomy" id="51031"/>
    <lineage>
        <taxon>Eukaryota</taxon>
        <taxon>Metazoa</taxon>
        <taxon>Ecdysozoa</taxon>
        <taxon>Nematoda</taxon>
        <taxon>Chromadorea</taxon>
        <taxon>Rhabditida</taxon>
        <taxon>Rhabditina</taxon>
        <taxon>Rhabditomorpha</taxon>
        <taxon>Strongyloidea</taxon>
        <taxon>Ancylostomatidae</taxon>
        <taxon>Bunostominae</taxon>
        <taxon>Necator</taxon>
    </lineage>
</organism>
<feature type="domain" description="Serpin" evidence="2">
    <location>
        <begin position="18"/>
        <end position="136"/>
    </location>
</feature>
<evidence type="ECO:0000313" key="4">
    <source>
        <dbReference type="Proteomes" id="UP000053676"/>
    </source>
</evidence>
<protein>
    <recommendedName>
        <fullName evidence="2">Serpin domain-containing protein</fullName>
    </recommendedName>
</protein>
<dbReference type="EMBL" id="KI658100">
    <property type="protein sequence ID" value="ETN83762.1"/>
    <property type="molecule type" value="Genomic_DNA"/>
</dbReference>
<dbReference type="OrthoDB" id="9518664at2759"/>
<dbReference type="InterPro" id="IPR036186">
    <property type="entry name" value="Serpin_sf"/>
</dbReference>
<dbReference type="InterPro" id="IPR000215">
    <property type="entry name" value="Serpin_fam"/>
</dbReference>
<evidence type="ECO:0000256" key="1">
    <source>
        <dbReference type="ARBA" id="ARBA00009500"/>
    </source>
</evidence>
<reference evidence="4" key="1">
    <citation type="journal article" date="2014" name="Nat. Genet.">
        <title>Genome of the human hookworm Necator americanus.</title>
        <authorList>
            <person name="Tang Y.T."/>
            <person name="Gao X."/>
            <person name="Rosa B.A."/>
            <person name="Abubucker S."/>
            <person name="Hallsworth-Pepin K."/>
            <person name="Martin J."/>
            <person name="Tyagi R."/>
            <person name="Heizer E."/>
            <person name="Zhang X."/>
            <person name="Bhonagiri-Palsikar V."/>
            <person name="Minx P."/>
            <person name="Warren W.C."/>
            <person name="Wang Q."/>
            <person name="Zhan B."/>
            <person name="Hotez P.J."/>
            <person name="Sternberg P.W."/>
            <person name="Dougall A."/>
            <person name="Gaze S.T."/>
            <person name="Mulvenna J."/>
            <person name="Sotillo J."/>
            <person name="Ranganathan S."/>
            <person name="Rabelo E.M."/>
            <person name="Wilson R.K."/>
            <person name="Felgner P.L."/>
            <person name="Bethony J."/>
            <person name="Hawdon J.M."/>
            <person name="Gasser R.B."/>
            <person name="Loukas A."/>
            <person name="Mitreva M."/>
        </authorList>
    </citation>
    <scope>NUCLEOTIDE SEQUENCE [LARGE SCALE GENOMIC DNA]</scope>
</reference>
<dbReference type="GO" id="GO:0004867">
    <property type="term" value="F:serine-type endopeptidase inhibitor activity"/>
    <property type="evidence" value="ECO:0007669"/>
    <property type="project" value="InterPro"/>
</dbReference>
<dbReference type="KEGG" id="nai:NECAME_17347"/>
<proteinExistence type="inferred from homology"/>
<sequence length="178" mass="19810">MPLSRNPGTSDSTFLIAETDFGLNMMRQAPATESLVVSPISVIFALGMIQLGAKGKTKTQINQLISKESSDTDIINYYSNLSSQIQNATNGVSTRIANGFFLNKQFAISDQYRGDIAKKYAALIQSVDFTNQQQAAEITFMNDFGVYRLYTEDQDVQVLSLSYKDPSYAFNIFLPKQK</sequence>
<dbReference type="Pfam" id="PF00079">
    <property type="entry name" value="Serpin"/>
    <property type="match status" value="1"/>
</dbReference>
<name>W2TRY6_NECAM</name>
<evidence type="ECO:0000313" key="3">
    <source>
        <dbReference type="EMBL" id="ETN83762.1"/>
    </source>
</evidence>
<dbReference type="Gene3D" id="3.30.497.10">
    <property type="entry name" value="Antithrombin, subunit I, domain 2"/>
    <property type="match status" value="1"/>
</dbReference>
<dbReference type="AlphaFoldDB" id="W2TRY6"/>
<dbReference type="GO" id="GO:0005615">
    <property type="term" value="C:extracellular space"/>
    <property type="evidence" value="ECO:0007669"/>
    <property type="project" value="InterPro"/>
</dbReference>
<keyword evidence="4" id="KW-1185">Reference proteome</keyword>
<comment type="similarity">
    <text evidence="1">Belongs to the serpin family.</text>
</comment>